<organism evidence="10 11">
    <name type="scientific">Streptomyces cellostaticus</name>
    <dbReference type="NCBI Taxonomy" id="67285"/>
    <lineage>
        <taxon>Bacteria</taxon>
        <taxon>Bacillati</taxon>
        <taxon>Actinomycetota</taxon>
        <taxon>Actinomycetes</taxon>
        <taxon>Kitasatosporales</taxon>
        <taxon>Streptomycetaceae</taxon>
        <taxon>Streptomyces</taxon>
    </lineage>
</organism>
<sequence>MSALVPKEVSVKPLLRLLASPLLDVLAGPNGIDRYLAAVNPLWSVSETRARVLQIRHQTRDTVTLILQPNANWLGFRAGQHVRLGVEVNGVRRHRCFSPASSTHQRNRLIEISATVNPAGVVSQYLKHRAEPGEILTMSPAQGTFALPVPRPERLLMISAGSGITPVMSMLRTLCDEDYPGRVTFLHYARTQADMLYRDELYDIARDHPGITLVCAHTRQRRAGDLHGHLTEEQLNSIDADFTAAEAYVCGPPGLVDTARDIWTAHGVENRLHTETFTSALTMTAPATKGSVVRFARSGISATATGASLLEQAEASGLRPPFGCRRGICSTCTSRKFSGVVRHVLTGEASHTEEEQIRLCVSAPSGDVTLDL</sequence>
<dbReference type="GO" id="GO:0016491">
    <property type="term" value="F:oxidoreductase activity"/>
    <property type="evidence" value="ECO:0007669"/>
    <property type="project" value="UniProtKB-KW"/>
</dbReference>
<dbReference type="PRINTS" id="PR00371">
    <property type="entry name" value="FPNCR"/>
</dbReference>
<comment type="caution">
    <text evidence="10">The sequence shown here is derived from an EMBL/GenBank/DDBJ whole genome shotgun (WGS) entry which is preliminary data.</text>
</comment>
<dbReference type="Gene3D" id="2.40.30.10">
    <property type="entry name" value="Translation factors"/>
    <property type="match status" value="1"/>
</dbReference>
<accession>A0A124HBG7</accession>
<evidence type="ECO:0000256" key="7">
    <source>
        <dbReference type="ARBA" id="ARBA00023004"/>
    </source>
</evidence>
<dbReference type="EMBL" id="LMWL01000083">
    <property type="protein sequence ID" value="KUM91203.1"/>
    <property type="molecule type" value="Genomic_DNA"/>
</dbReference>
<evidence type="ECO:0000256" key="2">
    <source>
        <dbReference type="ARBA" id="ARBA00022630"/>
    </source>
</evidence>
<dbReference type="Pfam" id="PF00175">
    <property type="entry name" value="NAD_binding_1"/>
    <property type="match status" value="1"/>
</dbReference>
<evidence type="ECO:0000256" key="6">
    <source>
        <dbReference type="ARBA" id="ARBA00023002"/>
    </source>
</evidence>
<dbReference type="SUPFAM" id="SSF54292">
    <property type="entry name" value="2Fe-2S ferredoxin-like"/>
    <property type="match status" value="1"/>
</dbReference>
<evidence type="ECO:0000313" key="10">
    <source>
        <dbReference type="EMBL" id="KUM91203.1"/>
    </source>
</evidence>
<keyword evidence="11" id="KW-1185">Reference proteome</keyword>
<dbReference type="InterPro" id="IPR039261">
    <property type="entry name" value="FNR_nucleotide-bd"/>
</dbReference>
<keyword evidence="7" id="KW-0408">Iron</keyword>
<dbReference type="GO" id="GO:0051537">
    <property type="term" value="F:2 iron, 2 sulfur cluster binding"/>
    <property type="evidence" value="ECO:0007669"/>
    <property type="project" value="UniProtKB-KW"/>
</dbReference>
<dbReference type="CDD" id="cd06216">
    <property type="entry name" value="FNR_iron_sulfur_binding_2"/>
    <property type="match status" value="1"/>
</dbReference>
<dbReference type="InterPro" id="IPR008333">
    <property type="entry name" value="Cbr1-like_FAD-bd_dom"/>
</dbReference>
<dbReference type="InterPro" id="IPR036010">
    <property type="entry name" value="2Fe-2S_ferredoxin-like_sf"/>
</dbReference>
<dbReference type="Proteomes" id="UP000054241">
    <property type="component" value="Unassembled WGS sequence"/>
</dbReference>
<proteinExistence type="predicted"/>
<dbReference type="PRINTS" id="PR00406">
    <property type="entry name" value="CYTB5RDTASE"/>
</dbReference>
<keyword evidence="8" id="KW-0411">Iron-sulfur</keyword>
<dbReference type="PROSITE" id="PS51384">
    <property type="entry name" value="FAD_FR"/>
    <property type="match status" value="1"/>
</dbReference>
<dbReference type="InterPro" id="IPR017938">
    <property type="entry name" value="Riboflavin_synthase-like_b-brl"/>
</dbReference>
<dbReference type="InterPro" id="IPR012675">
    <property type="entry name" value="Beta-grasp_dom_sf"/>
</dbReference>
<dbReference type="Gene3D" id="3.40.50.80">
    <property type="entry name" value="Nucleotide-binding domain of ferredoxin-NADP reductase (FNR) module"/>
    <property type="match status" value="1"/>
</dbReference>
<keyword evidence="2" id="KW-0285">Flavoprotein</keyword>
<dbReference type="Pfam" id="PF00970">
    <property type="entry name" value="FAD_binding_6"/>
    <property type="match status" value="1"/>
</dbReference>
<dbReference type="CDD" id="cd00207">
    <property type="entry name" value="fer2"/>
    <property type="match status" value="1"/>
</dbReference>
<dbReference type="InterPro" id="IPR001041">
    <property type="entry name" value="2Fe-2S_ferredoxin-type"/>
</dbReference>
<dbReference type="GO" id="GO:0046872">
    <property type="term" value="F:metal ion binding"/>
    <property type="evidence" value="ECO:0007669"/>
    <property type="project" value="UniProtKB-KW"/>
</dbReference>
<evidence type="ECO:0000256" key="3">
    <source>
        <dbReference type="ARBA" id="ARBA00022714"/>
    </source>
</evidence>
<gene>
    <name evidence="10" type="ORF">AQI88_38395</name>
</gene>
<dbReference type="AlphaFoldDB" id="A0A124HBG7"/>
<reference evidence="10 11" key="1">
    <citation type="submission" date="2015-10" db="EMBL/GenBank/DDBJ databases">
        <title>Draft genome sequence of Streptomyces cellostaticus DSM 40189, type strain for the species Streptomyces cellostaticus.</title>
        <authorList>
            <person name="Ruckert C."/>
            <person name="Winkler A."/>
            <person name="Kalinowski J."/>
            <person name="Kampfer P."/>
            <person name="Glaeser S."/>
        </authorList>
    </citation>
    <scope>NUCLEOTIDE SEQUENCE [LARGE SCALE GENOMIC DNA]</scope>
    <source>
        <strain evidence="10 11">DSM 40189</strain>
    </source>
</reference>
<keyword evidence="3" id="KW-0001">2Fe-2S</keyword>
<keyword evidence="6" id="KW-0560">Oxidoreductase</keyword>
<name>A0A124HBG7_9ACTN</name>
<dbReference type="InterPro" id="IPR017927">
    <property type="entry name" value="FAD-bd_FR_type"/>
</dbReference>
<evidence type="ECO:0000256" key="8">
    <source>
        <dbReference type="ARBA" id="ARBA00023014"/>
    </source>
</evidence>
<evidence type="ECO:0000256" key="5">
    <source>
        <dbReference type="ARBA" id="ARBA00022827"/>
    </source>
</evidence>
<keyword evidence="5" id="KW-0274">FAD</keyword>
<dbReference type="SUPFAM" id="SSF63380">
    <property type="entry name" value="Riboflavin synthase domain-like"/>
    <property type="match status" value="1"/>
</dbReference>
<dbReference type="InterPro" id="IPR001709">
    <property type="entry name" value="Flavoprot_Pyr_Nucl_cyt_Rdtase"/>
</dbReference>
<evidence type="ECO:0000313" key="11">
    <source>
        <dbReference type="Proteomes" id="UP000054241"/>
    </source>
</evidence>
<dbReference type="SUPFAM" id="SSF52343">
    <property type="entry name" value="Ferredoxin reductase-like, C-terminal NADP-linked domain"/>
    <property type="match status" value="1"/>
</dbReference>
<dbReference type="STRING" id="67285.AQI88_38395"/>
<feature type="domain" description="FAD-binding FR-type" evidence="9">
    <location>
        <begin position="45"/>
        <end position="148"/>
    </location>
</feature>
<evidence type="ECO:0000256" key="1">
    <source>
        <dbReference type="ARBA" id="ARBA00001974"/>
    </source>
</evidence>
<dbReference type="InterPro" id="IPR006058">
    <property type="entry name" value="2Fe2S_fd_BS"/>
</dbReference>
<protein>
    <recommendedName>
        <fullName evidence="9">FAD-binding FR-type domain-containing protein</fullName>
    </recommendedName>
</protein>
<dbReference type="InterPro" id="IPR001433">
    <property type="entry name" value="OxRdtase_FAD/NAD-bd"/>
</dbReference>
<evidence type="ECO:0000259" key="9">
    <source>
        <dbReference type="PROSITE" id="PS51384"/>
    </source>
</evidence>
<evidence type="ECO:0000256" key="4">
    <source>
        <dbReference type="ARBA" id="ARBA00022723"/>
    </source>
</evidence>
<dbReference type="InterPro" id="IPR050415">
    <property type="entry name" value="MRET"/>
</dbReference>
<keyword evidence="4" id="KW-0479">Metal-binding</keyword>
<dbReference type="OrthoDB" id="9796486at2"/>
<dbReference type="Gene3D" id="3.10.20.30">
    <property type="match status" value="1"/>
</dbReference>
<dbReference type="PANTHER" id="PTHR47354">
    <property type="entry name" value="NADH OXIDOREDUCTASE HCR"/>
    <property type="match status" value="1"/>
</dbReference>
<dbReference type="Pfam" id="PF00111">
    <property type="entry name" value="Fer2"/>
    <property type="match status" value="1"/>
</dbReference>
<comment type="cofactor">
    <cofactor evidence="1">
        <name>FAD</name>
        <dbReference type="ChEBI" id="CHEBI:57692"/>
    </cofactor>
</comment>
<dbReference type="PANTHER" id="PTHR47354:SF6">
    <property type="entry name" value="NADH OXIDOREDUCTASE HCR"/>
    <property type="match status" value="1"/>
</dbReference>
<dbReference type="PROSITE" id="PS00197">
    <property type="entry name" value="2FE2S_FER_1"/>
    <property type="match status" value="1"/>
</dbReference>